<keyword evidence="3" id="KW-0187">Copper transport</keyword>
<evidence type="ECO:0000256" key="5">
    <source>
        <dbReference type="ARBA" id="ARBA00023065"/>
    </source>
</evidence>
<name>A0AAV5TJZ9_9BILA</name>
<keyword evidence="5" id="KW-0406">Ion transport</keyword>
<evidence type="ECO:0000256" key="1">
    <source>
        <dbReference type="ARBA" id="ARBA00022448"/>
    </source>
</evidence>
<dbReference type="GO" id="GO:0005829">
    <property type="term" value="C:cytosol"/>
    <property type="evidence" value="ECO:0007669"/>
    <property type="project" value="TreeGrafter"/>
</dbReference>
<evidence type="ECO:0000256" key="7">
    <source>
        <dbReference type="ARBA" id="ARBA00037651"/>
    </source>
</evidence>
<evidence type="ECO:0000256" key="4">
    <source>
        <dbReference type="ARBA" id="ARBA00023008"/>
    </source>
</evidence>
<protein>
    <recommendedName>
        <fullName evidence="9">Copper transport protein ATOX1</fullName>
    </recommendedName>
    <alternativeName>
        <fullName evidence="10">Metal transport protein ATX1</fullName>
    </alternativeName>
</protein>
<reference evidence="13" key="1">
    <citation type="submission" date="2023-10" db="EMBL/GenBank/DDBJ databases">
        <title>Genome assembly of Pristionchus species.</title>
        <authorList>
            <person name="Yoshida K."/>
            <person name="Sommer R.J."/>
        </authorList>
    </citation>
    <scope>NUCLEOTIDE SEQUENCE</scope>
    <source>
        <strain evidence="13">RS0144</strain>
    </source>
</reference>
<dbReference type="Proteomes" id="UP001432027">
    <property type="component" value="Unassembled WGS sequence"/>
</dbReference>
<sequence length="72" mass="8039">SLLQILVFEVPMKCGGCANAVRKNIDELGDSATIESIDVPTNRIVVRSRKTMEEMKEQLEKTGKTITFVEAR</sequence>
<dbReference type="EMBL" id="BTSX01000004">
    <property type="protein sequence ID" value="GMS94635.1"/>
    <property type="molecule type" value="Genomic_DNA"/>
</dbReference>
<dbReference type="Gene3D" id="3.30.70.100">
    <property type="match status" value="1"/>
</dbReference>
<gene>
    <name evidence="13" type="ORF">PENTCL1PPCAC_16810</name>
</gene>
<evidence type="ECO:0000313" key="14">
    <source>
        <dbReference type="Proteomes" id="UP001432027"/>
    </source>
</evidence>
<evidence type="ECO:0000256" key="11">
    <source>
        <dbReference type="ARBA" id="ARBA00046351"/>
    </source>
</evidence>
<keyword evidence="4" id="KW-0186">Copper</keyword>
<dbReference type="CDD" id="cd00371">
    <property type="entry name" value="HMA"/>
    <property type="match status" value="1"/>
</dbReference>
<evidence type="ECO:0000256" key="8">
    <source>
        <dbReference type="ARBA" id="ARBA00038171"/>
    </source>
</evidence>
<dbReference type="InterPro" id="IPR051881">
    <property type="entry name" value="Copper_transport_ATOX1-like"/>
</dbReference>
<comment type="similarity">
    <text evidence="8">Belongs to the ATX1 family.</text>
</comment>
<accession>A0AAV5TJZ9</accession>
<dbReference type="Pfam" id="PF00403">
    <property type="entry name" value="HMA"/>
    <property type="match status" value="1"/>
</dbReference>
<dbReference type="PANTHER" id="PTHR46365">
    <property type="entry name" value="COPPER TRANSPORT PROTEIN ATOX1"/>
    <property type="match status" value="1"/>
</dbReference>
<dbReference type="GO" id="GO:0046872">
    <property type="term" value="F:metal ion binding"/>
    <property type="evidence" value="ECO:0007669"/>
    <property type="project" value="UniProtKB-KW"/>
</dbReference>
<keyword evidence="1" id="KW-0813">Transport</keyword>
<dbReference type="PROSITE" id="PS50846">
    <property type="entry name" value="HMA_2"/>
    <property type="match status" value="1"/>
</dbReference>
<keyword evidence="2" id="KW-0479">Metal-binding</keyword>
<dbReference type="PANTHER" id="PTHR46365:SF1">
    <property type="entry name" value="COPPER TRANSPORT PROTEIN ATOX1"/>
    <property type="match status" value="1"/>
</dbReference>
<dbReference type="InterPro" id="IPR006121">
    <property type="entry name" value="HMA_dom"/>
</dbReference>
<dbReference type="SUPFAM" id="SSF55008">
    <property type="entry name" value="HMA, heavy metal-associated domain"/>
    <property type="match status" value="1"/>
</dbReference>
<organism evidence="13 14">
    <name type="scientific">Pristionchus entomophagus</name>
    <dbReference type="NCBI Taxonomy" id="358040"/>
    <lineage>
        <taxon>Eukaryota</taxon>
        <taxon>Metazoa</taxon>
        <taxon>Ecdysozoa</taxon>
        <taxon>Nematoda</taxon>
        <taxon>Chromadorea</taxon>
        <taxon>Rhabditida</taxon>
        <taxon>Rhabditina</taxon>
        <taxon>Diplogasteromorpha</taxon>
        <taxon>Diplogasteroidea</taxon>
        <taxon>Neodiplogasteridae</taxon>
        <taxon>Pristionchus</taxon>
    </lineage>
</organism>
<dbReference type="InterPro" id="IPR036163">
    <property type="entry name" value="HMA_dom_sf"/>
</dbReference>
<comment type="caution">
    <text evidence="13">The sequence shown here is derived from an EMBL/GenBank/DDBJ whole genome shotgun (WGS) entry which is preliminary data.</text>
</comment>
<comment type="subunit">
    <text evidence="11">Homodimer. Interacts with ATP7B. Interacts with ATP7A. Interacts (via dimer form) with SLC31A1 (via C-terminal domain); this interaction improves ATOX1 stability and controls intracellular Cu(I) levels.</text>
</comment>
<keyword evidence="6" id="KW-0143">Chaperone</keyword>
<evidence type="ECO:0000256" key="9">
    <source>
        <dbReference type="ARBA" id="ARBA00040962"/>
    </source>
</evidence>
<evidence type="ECO:0000256" key="6">
    <source>
        <dbReference type="ARBA" id="ARBA00023186"/>
    </source>
</evidence>
<feature type="non-terminal residue" evidence="13">
    <location>
        <position position="1"/>
    </location>
</feature>
<evidence type="ECO:0000256" key="3">
    <source>
        <dbReference type="ARBA" id="ARBA00022796"/>
    </source>
</evidence>
<dbReference type="GO" id="GO:0006825">
    <property type="term" value="P:copper ion transport"/>
    <property type="evidence" value="ECO:0007669"/>
    <property type="project" value="UniProtKB-KW"/>
</dbReference>
<evidence type="ECO:0000256" key="10">
    <source>
        <dbReference type="ARBA" id="ARBA00043201"/>
    </source>
</evidence>
<evidence type="ECO:0000259" key="12">
    <source>
        <dbReference type="PROSITE" id="PS50846"/>
    </source>
</evidence>
<dbReference type="AlphaFoldDB" id="A0AAV5TJZ9"/>
<evidence type="ECO:0000256" key="2">
    <source>
        <dbReference type="ARBA" id="ARBA00022723"/>
    </source>
</evidence>
<feature type="domain" description="HMA" evidence="12">
    <location>
        <begin position="3"/>
        <end position="67"/>
    </location>
</feature>
<dbReference type="GO" id="GO:0016531">
    <property type="term" value="F:copper chaperone activity"/>
    <property type="evidence" value="ECO:0007669"/>
    <property type="project" value="TreeGrafter"/>
</dbReference>
<evidence type="ECO:0000313" key="13">
    <source>
        <dbReference type="EMBL" id="GMS94635.1"/>
    </source>
</evidence>
<proteinExistence type="inferred from homology"/>
<comment type="function">
    <text evidence="7">Binds and deliver cytosolic copper to the copper ATPase proteins. May be important in cellular antioxidant defense.</text>
</comment>
<keyword evidence="14" id="KW-1185">Reference proteome</keyword>